<dbReference type="Proteomes" id="UP000234331">
    <property type="component" value="Unassembled WGS sequence"/>
</dbReference>
<keyword evidence="2" id="KW-0812">Transmembrane</keyword>
<dbReference type="AlphaFoldDB" id="A0A2I2KSY6"/>
<keyword evidence="2" id="KW-1133">Transmembrane helix</keyword>
<sequence length="257" mass="26671">MAIATALPVPITTPGPVMSVNPKTIATTADPGRAGSHVNDFGARTVGERDSPARRCGSGLAAEGNGMTVNGVRAGRSPVSGTAAAGAALLLGVVVAVSLGVYAGAHEPARRSLFTLGFSGTLPMKAWLTTIALLFVVVQLVTALWMWGRLPGAGSAPGFVAPLHRWSGTTAFVLTLPVAFHCIWSLGFAHDDSRVLIHSLLGCAFYGAYATKMLGLRLRGLPGWALPVFGSMVLVSLVGLWLTASLWFFTQSGIPHV</sequence>
<feature type="transmembrane region" description="Helical" evidence="2">
    <location>
        <begin position="224"/>
        <end position="249"/>
    </location>
</feature>
<dbReference type="EMBL" id="FZMO01000201">
    <property type="protein sequence ID" value="SNQ48781.1"/>
    <property type="molecule type" value="Genomic_DNA"/>
</dbReference>
<evidence type="ECO:0000313" key="3">
    <source>
        <dbReference type="EMBL" id="SNQ48781.1"/>
    </source>
</evidence>
<feature type="transmembrane region" description="Helical" evidence="2">
    <location>
        <begin position="168"/>
        <end position="188"/>
    </location>
</feature>
<evidence type="ECO:0000256" key="1">
    <source>
        <dbReference type="SAM" id="MobiDB-lite"/>
    </source>
</evidence>
<reference evidence="3 4" key="1">
    <citation type="submission" date="2017-06" db="EMBL/GenBank/DDBJ databases">
        <authorList>
            <person name="Kim H.J."/>
            <person name="Triplett B.A."/>
        </authorList>
    </citation>
    <scope>NUCLEOTIDE SEQUENCE [LARGE SCALE GENOMIC DNA]</scope>
    <source>
        <strain evidence="3">FRACA_ARgP5</strain>
    </source>
</reference>
<name>A0A2I2KSY6_9ACTN</name>
<keyword evidence="4" id="KW-1185">Reference proteome</keyword>
<keyword evidence="2" id="KW-0472">Membrane</keyword>
<proteinExistence type="predicted"/>
<feature type="transmembrane region" description="Helical" evidence="2">
    <location>
        <begin position="195"/>
        <end position="212"/>
    </location>
</feature>
<feature type="region of interest" description="Disordered" evidence="1">
    <location>
        <begin position="26"/>
        <end position="54"/>
    </location>
</feature>
<dbReference type="InterPro" id="IPR045382">
    <property type="entry name" value="DUF6529"/>
</dbReference>
<evidence type="ECO:0000313" key="4">
    <source>
        <dbReference type="Proteomes" id="UP000234331"/>
    </source>
</evidence>
<gene>
    <name evidence="3" type="ORF">FRACA_280003</name>
</gene>
<feature type="transmembrane region" description="Helical" evidence="2">
    <location>
        <begin position="83"/>
        <end position="105"/>
    </location>
</feature>
<accession>A0A2I2KSY6</accession>
<evidence type="ECO:0000256" key="2">
    <source>
        <dbReference type="SAM" id="Phobius"/>
    </source>
</evidence>
<dbReference type="Pfam" id="PF20139">
    <property type="entry name" value="DUF6529"/>
    <property type="match status" value="1"/>
</dbReference>
<organism evidence="3 4">
    <name type="scientific">Frankia canadensis</name>
    <dbReference type="NCBI Taxonomy" id="1836972"/>
    <lineage>
        <taxon>Bacteria</taxon>
        <taxon>Bacillati</taxon>
        <taxon>Actinomycetota</taxon>
        <taxon>Actinomycetes</taxon>
        <taxon>Frankiales</taxon>
        <taxon>Frankiaceae</taxon>
        <taxon>Frankia</taxon>
    </lineage>
</organism>
<feature type="transmembrane region" description="Helical" evidence="2">
    <location>
        <begin position="126"/>
        <end position="148"/>
    </location>
</feature>
<protein>
    <submittedName>
        <fullName evidence="3">Uncharacterized protein</fullName>
    </submittedName>
</protein>